<dbReference type="Pfam" id="PF11402">
    <property type="entry name" value="Antifungal_prot"/>
    <property type="match status" value="1"/>
</dbReference>
<keyword evidence="5" id="KW-1185">Reference proteome</keyword>
<dbReference type="InterPro" id="IPR023112">
    <property type="entry name" value="Antifungal-protein_dom_sf"/>
</dbReference>
<keyword evidence="2" id="KW-0295">Fungicide</keyword>
<dbReference type="InterPro" id="IPR022706">
    <property type="entry name" value="Antifungal_prot"/>
</dbReference>
<feature type="chain" id="PRO_5019307871" evidence="3">
    <location>
        <begin position="24"/>
        <end position="93"/>
    </location>
</feature>
<dbReference type="SUPFAM" id="SSF57598">
    <property type="entry name" value="Antifungal protein (AGAFP)"/>
    <property type="match status" value="1"/>
</dbReference>
<dbReference type="OrthoDB" id="4478077at2759"/>
<dbReference type="GO" id="GO:0050832">
    <property type="term" value="P:defense response to fungus"/>
    <property type="evidence" value="ECO:0007669"/>
    <property type="project" value="UniProtKB-KW"/>
</dbReference>
<sequence>MQITKISLFLFAAIAAVANPIDAESDGIVERDVDAADITYTGQCFRKNNECRYVANGKTHYVKCPSKFANKRCQMDKHKCTFDSYSRVVNCNA</sequence>
<proteinExistence type="predicted"/>
<accession>A0A443I7L6</accession>
<keyword evidence="3" id="KW-0732">Signal</keyword>
<dbReference type="EMBL" id="RCNU01000001">
    <property type="protein sequence ID" value="RWR00094.1"/>
    <property type="molecule type" value="Genomic_DNA"/>
</dbReference>
<protein>
    <submittedName>
        <fullName evidence="4">Antifungal protein</fullName>
    </submittedName>
</protein>
<dbReference type="VEuPathDB" id="FungiDB:C8Q69DRAFT_453640"/>
<evidence type="ECO:0000256" key="2">
    <source>
        <dbReference type="ARBA" id="ARBA00022577"/>
    </source>
</evidence>
<evidence type="ECO:0000313" key="4">
    <source>
        <dbReference type="EMBL" id="RWR00094.1"/>
    </source>
</evidence>
<evidence type="ECO:0000313" key="5">
    <source>
        <dbReference type="Proteomes" id="UP000283841"/>
    </source>
</evidence>
<name>A0A443I7L6_BYSSP</name>
<dbReference type="STRING" id="264951.A0A443I7L6"/>
<dbReference type="RefSeq" id="XP_028489738.1">
    <property type="nucleotide sequence ID" value="XM_028629641.1"/>
</dbReference>
<dbReference type="Proteomes" id="UP000283841">
    <property type="component" value="Unassembled WGS sequence"/>
</dbReference>
<gene>
    <name evidence="4" type="ORF">C8Q69DRAFT_453640</name>
</gene>
<organism evidence="4 5">
    <name type="scientific">Byssochlamys spectabilis</name>
    <name type="common">Paecilomyces variotii</name>
    <dbReference type="NCBI Taxonomy" id="264951"/>
    <lineage>
        <taxon>Eukaryota</taxon>
        <taxon>Fungi</taxon>
        <taxon>Dikarya</taxon>
        <taxon>Ascomycota</taxon>
        <taxon>Pezizomycotina</taxon>
        <taxon>Eurotiomycetes</taxon>
        <taxon>Eurotiomycetidae</taxon>
        <taxon>Eurotiales</taxon>
        <taxon>Thermoascaceae</taxon>
        <taxon>Paecilomyces</taxon>
    </lineage>
</organism>
<feature type="signal peptide" evidence="3">
    <location>
        <begin position="1"/>
        <end position="23"/>
    </location>
</feature>
<reference evidence="4 5" key="1">
    <citation type="journal article" date="2018" name="Front. Microbiol.">
        <title>Genomic and genetic insights into a cosmopolitan fungus, Paecilomyces variotii (Eurotiales).</title>
        <authorList>
            <person name="Urquhart A.S."/>
            <person name="Mondo S.J."/>
            <person name="Makela M.R."/>
            <person name="Hane J.K."/>
            <person name="Wiebenga A."/>
            <person name="He G."/>
            <person name="Mihaltcheva S."/>
            <person name="Pangilinan J."/>
            <person name="Lipzen A."/>
            <person name="Barry K."/>
            <person name="de Vries R.P."/>
            <person name="Grigoriev I.V."/>
            <person name="Idnurm A."/>
        </authorList>
    </citation>
    <scope>NUCLEOTIDE SEQUENCE [LARGE SCALE GENOMIC DNA]</scope>
    <source>
        <strain evidence="4 5">CBS 101075</strain>
    </source>
</reference>
<dbReference type="GO" id="GO:0031640">
    <property type="term" value="P:killing of cells of another organism"/>
    <property type="evidence" value="ECO:0007669"/>
    <property type="project" value="UniProtKB-KW"/>
</dbReference>
<dbReference type="GeneID" id="39598918"/>
<evidence type="ECO:0000256" key="3">
    <source>
        <dbReference type="SAM" id="SignalP"/>
    </source>
</evidence>
<dbReference type="Gene3D" id="2.40.50.60">
    <property type="entry name" value="Antifungal protein domain"/>
    <property type="match status" value="1"/>
</dbReference>
<keyword evidence="1" id="KW-0929">Antimicrobial</keyword>
<comment type="caution">
    <text evidence="4">The sequence shown here is derived from an EMBL/GenBank/DDBJ whole genome shotgun (WGS) entry which is preliminary data.</text>
</comment>
<evidence type="ECO:0000256" key="1">
    <source>
        <dbReference type="ARBA" id="ARBA00022529"/>
    </source>
</evidence>
<dbReference type="AlphaFoldDB" id="A0A443I7L6"/>